<accession>A0A7T6APL6</accession>
<sequence length="72" mass="7989">MTNVPVRETGMQGAGQHGPATLFMDKQTLVSAWITVYLEEFFKDGEDDGTGDDRLLLLMGCCMYCGLAQYTF</sequence>
<keyword evidence="2" id="KW-1185">Reference proteome</keyword>
<reference evidence="1 2" key="1">
    <citation type="submission" date="2020-05" db="EMBL/GenBank/DDBJ databases">
        <title>Complete genome of Desulfobulbus oligotrophicus.</title>
        <authorList>
            <person name="Podar M."/>
        </authorList>
    </citation>
    <scope>NUCLEOTIDE SEQUENCE [LARGE SCALE GENOMIC DNA]</scope>
    <source>
        <strain evidence="1 2">Prop6</strain>
    </source>
</reference>
<dbReference type="KEGG" id="dog:HP555_00765"/>
<gene>
    <name evidence="1" type="ORF">HP555_00765</name>
</gene>
<organism evidence="1 2">
    <name type="scientific">Desulfobulbus oligotrophicus</name>
    <dbReference type="NCBI Taxonomy" id="1909699"/>
    <lineage>
        <taxon>Bacteria</taxon>
        <taxon>Pseudomonadati</taxon>
        <taxon>Thermodesulfobacteriota</taxon>
        <taxon>Desulfobulbia</taxon>
        <taxon>Desulfobulbales</taxon>
        <taxon>Desulfobulbaceae</taxon>
        <taxon>Desulfobulbus</taxon>
    </lineage>
</organism>
<evidence type="ECO:0000313" key="2">
    <source>
        <dbReference type="Proteomes" id="UP000596092"/>
    </source>
</evidence>
<dbReference type="RefSeq" id="WP_199263324.1">
    <property type="nucleotide sequence ID" value="NZ_CP054140.1"/>
</dbReference>
<dbReference type="Proteomes" id="UP000596092">
    <property type="component" value="Chromosome"/>
</dbReference>
<name>A0A7T6APL6_9BACT</name>
<dbReference type="AlphaFoldDB" id="A0A7T6APL6"/>
<protein>
    <submittedName>
        <fullName evidence="1">Uncharacterized protein</fullName>
    </submittedName>
</protein>
<proteinExistence type="predicted"/>
<evidence type="ECO:0000313" key="1">
    <source>
        <dbReference type="EMBL" id="QQG64490.1"/>
    </source>
</evidence>
<dbReference type="EMBL" id="CP054140">
    <property type="protein sequence ID" value="QQG64490.1"/>
    <property type="molecule type" value="Genomic_DNA"/>
</dbReference>